<dbReference type="EMBL" id="CP034671">
    <property type="protein sequence ID" value="QFZ92611.2"/>
    <property type="molecule type" value="Genomic_DNA"/>
</dbReference>
<evidence type="ECO:0000313" key="1">
    <source>
        <dbReference type="EMBL" id="QFZ92611.2"/>
    </source>
</evidence>
<sequence>MQELQTALSLATEEELHEITAVLFQPKFNPWDYWRTPRPVEVSAQESAAWRQSIEQRFRFLAADGLTVLKGRWQQLSYHQVLVQICQHLKLPYQQAWSSLELESELFLRLAERLWRQMPADRSQALCDRLQQALAQSPAATCWPELLTRDSIRLWLEGSSAIAINSLIRPWLLQQLSRQLALEVARYQLVRTTCQQLGALGLHWPGQLALQGTKRAILGHTMRYGAVRSALGILGPVLWGCFLADLGWRAIATNYARIIPVVFTLAQIRLIRSEAIACVEG</sequence>
<protein>
    <submittedName>
        <fullName evidence="1">YaaW family protein</fullName>
    </submittedName>
</protein>
<reference evidence="1" key="1">
    <citation type="submission" date="2024-01" db="EMBL/GenBank/DDBJ databases">
        <title>Synechococcus elongatus PCC 11802, a close yet different native of Synechococcus elongatus PCC 11801.</title>
        <authorList>
            <person name="Jaiswal D."/>
            <person name="Sengupta A."/>
            <person name="Sengupta S."/>
            <person name="Pakrasi H.B."/>
            <person name="Wangikar P."/>
        </authorList>
    </citation>
    <scope>NUCLEOTIDE SEQUENCE</scope>
    <source>
        <strain evidence="1">PCC 11802</strain>
    </source>
</reference>
<organism evidence="1">
    <name type="scientific">Synechococcus elongatus PCC 11802</name>
    <dbReference type="NCBI Taxonomy" id="2283154"/>
    <lineage>
        <taxon>Bacteria</taxon>
        <taxon>Bacillati</taxon>
        <taxon>Cyanobacteriota</taxon>
        <taxon>Cyanophyceae</taxon>
        <taxon>Synechococcales</taxon>
        <taxon>Synechococcaceae</taxon>
        <taxon>Synechococcus</taxon>
    </lineage>
</organism>
<accession>A0AAT9JYP1</accession>
<dbReference type="AlphaFoldDB" id="A0AAT9JYP1"/>
<dbReference type="RefSeq" id="WP_208678441.1">
    <property type="nucleotide sequence ID" value="NZ_CP034671.2"/>
</dbReference>
<dbReference type="PANTHER" id="PTHR37203:SF3">
    <property type="entry name" value="SLR0975 PROTEIN"/>
    <property type="match status" value="1"/>
</dbReference>
<gene>
    <name evidence="1" type="ORF">EKO22_09910</name>
</gene>
<name>A0AAT9JYP1_SYNEL</name>
<proteinExistence type="predicted"/>
<dbReference type="PANTHER" id="PTHR37203">
    <property type="match status" value="1"/>
</dbReference>